<evidence type="ECO:0000313" key="1">
    <source>
        <dbReference type="EMBL" id="JAD60141.1"/>
    </source>
</evidence>
<dbReference type="AlphaFoldDB" id="A0A0A9BA08"/>
<accession>A0A0A9BA08</accession>
<dbReference type="EMBL" id="GBRH01237754">
    <property type="protein sequence ID" value="JAD60141.1"/>
    <property type="molecule type" value="Transcribed_RNA"/>
</dbReference>
<organism evidence="1">
    <name type="scientific">Arundo donax</name>
    <name type="common">Giant reed</name>
    <name type="synonym">Donax arundinaceus</name>
    <dbReference type="NCBI Taxonomy" id="35708"/>
    <lineage>
        <taxon>Eukaryota</taxon>
        <taxon>Viridiplantae</taxon>
        <taxon>Streptophyta</taxon>
        <taxon>Embryophyta</taxon>
        <taxon>Tracheophyta</taxon>
        <taxon>Spermatophyta</taxon>
        <taxon>Magnoliopsida</taxon>
        <taxon>Liliopsida</taxon>
        <taxon>Poales</taxon>
        <taxon>Poaceae</taxon>
        <taxon>PACMAD clade</taxon>
        <taxon>Arundinoideae</taxon>
        <taxon>Arundineae</taxon>
        <taxon>Arundo</taxon>
    </lineage>
</organism>
<reference evidence="1" key="2">
    <citation type="journal article" date="2015" name="Data Brief">
        <title>Shoot transcriptome of the giant reed, Arundo donax.</title>
        <authorList>
            <person name="Barrero R.A."/>
            <person name="Guerrero F.D."/>
            <person name="Moolhuijzen P."/>
            <person name="Goolsby J.A."/>
            <person name="Tidwell J."/>
            <person name="Bellgard S.E."/>
            <person name="Bellgard M.I."/>
        </authorList>
    </citation>
    <scope>NUCLEOTIDE SEQUENCE</scope>
    <source>
        <tissue evidence="1">Shoot tissue taken approximately 20 cm above the soil surface</tissue>
    </source>
</reference>
<proteinExistence type="predicted"/>
<name>A0A0A9BA08_ARUDO</name>
<sequence>MLWAKLMCCVSRFRTQIAVYVYFLGQHRNGN</sequence>
<protein>
    <submittedName>
        <fullName evidence="1">Uncharacterized protein</fullName>
    </submittedName>
</protein>
<reference evidence="1" key="1">
    <citation type="submission" date="2014-09" db="EMBL/GenBank/DDBJ databases">
        <authorList>
            <person name="Magalhaes I.L.F."/>
            <person name="Oliveira U."/>
            <person name="Santos F.R."/>
            <person name="Vidigal T.H.D.A."/>
            <person name="Brescovit A.D."/>
            <person name="Santos A.J."/>
        </authorList>
    </citation>
    <scope>NUCLEOTIDE SEQUENCE</scope>
    <source>
        <tissue evidence="1">Shoot tissue taken approximately 20 cm above the soil surface</tissue>
    </source>
</reference>